<feature type="domain" description="DUF4440" evidence="1">
    <location>
        <begin position="38"/>
        <end position="144"/>
    </location>
</feature>
<dbReference type="EMBL" id="UINC01023319">
    <property type="protein sequence ID" value="SVA94747.1"/>
    <property type="molecule type" value="Genomic_DNA"/>
</dbReference>
<sequence>MKRFYLFIMAVSMILLSSCEKSSNTDLSGVKETIYRQNRSYENAYNNKQIQKLGELHTIDAIVMPPNSKMVEGKEDIMRILNDEIQSGGQDIKFETLELVINGDFAYETGLYSVNMKNKGQEPVNDKGKYIVIWEKQLDGQWLMDKDIWNSDLPVNRN</sequence>
<dbReference type="Pfam" id="PF14534">
    <property type="entry name" value="DUF4440"/>
    <property type="match status" value="1"/>
</dbReference>
<evidence type="ECO:0000313" key="2">
    <source>
        <dbReference type="EMBL" id="SVA94747.1"/>
    </source>
</evidence>
<name>A0A382A0Y6_9ZZZZ</name>
<dbReference type="AlphaFoldDB" id="A0A382A0Y6"/>
<organism evidence="2">
    <name type="scientific">marine metagenome</name>
    <dbReference type="NCBI Taxonomy" id="408172"/>
    <lineage>
        <taxon>unclassified sequences</taxon>
        <taxon>metagenomes</taxon>
        <taxon>ecological metagenomes</taxon>
    </lineage>
</organism>
<accession>A0A382A0Y6</accession>
<gene>
    <name evidence="2" type="ORF">METZ01_LOCUS147601</name>
</gene>
<dbReference type="Gene3D" id="3.10.450.50">
    <property type="match status" value="1"/>
</dbReference>
<dbReference type="InterPro" id="IPR027843">
    <property type="entry name" value="DUF4440"/>
</dbReference>
<dbReference type="SUPFAM" id="SSF54427">
    <property type="entry name" value="NTF2-like"/>
    <property type="match status" value="1"/>
</dbReference>
<proteinExistence type="predicted"/>
<reference evidence="2" key="1">
    <citation type="submission" date="2018-05" db="EMBL/GenBank/DDBJ databases">
        <authorList>
            <person name="Lanie J.A."/>
            <person name="Ng W.-L."/>
            <person name="Kazmierczak K.M."/>
            <person name="Andrzejewski T.M."/>
            <person name="Davidsen T.M."/>
            <person name="Wayne K.J."/>
            <person name="Tettelin H."/>
            <person name="Glass J.I."/>
            <person name="Rusch D."/>
            <person name="Podicherti R."/>
            <person name="Tsui H.-C.T."/>
            <person name="Winkler M.E."/>
        </authorList>
    </citation>
    <scope>NUCLEOTIDE SEQUENCE</scope>
</reference>
<dbReference type="InterPro" id="IPR032710">
    <property type="entry name" value="NTF2-like_dom_sf"/>
</dbReference>
<evidence type="ECO:0000259" key="1">
    <source>
        <dbReference type="Pfam" id="PF14534"/>
    </source>
</evidence>
<protein>
    <recommendedName>
        <fullName evidence="1">DUF4440 domain-containing protein</fullName>
    </recommendedName>
</protein>
<dbReference type="PROSITE" id="PS51257">
    <property type="entry name" value="PROKAR_LIPOPROTEIN"/>
    <property type="match status" value="1"/>
</dbReference>